<dbReference type="Gene3D" id="1.10.420.10">
    <property type="entry name" value="Peroxidase, domain 2"/>
    <property type="match status" value="1"/>
</dbReference>
<evidence type="ECO:0000313" key="22">
    <source>
        <dbReference type="EMBL" id="KAF0902988.1"/>
    </source>
</evidence>
<comment type="similarity">
    <text evidence="3">Belongs to the peroxidase family. Ascorbate peroxidase subfamily.</text>
</comment>
<dbReference type="InterPro" id="IPR002016">
    <property type="entry name" value="Haem_peroxidase"/>
</dbReference>
<dbReference type="FunFam" id="1.10.420.10:FF:000001">
    <property type="entry name" value="Peroxidase"/>
    <property type="match status" value="1"/>
</dbReference>
<dbReference type="InterPro" id="IPR033905">
    <property type="entry name" value="Secretory_peroxidase"/>
</dbReference>
<organism evidence="22 23">
    <name type="scientific">Oryza meyeriana var. granulata</name>
    <dbReference type="NCBI Taxonomy" id="110450"/>
    <lineage>
        <taxon>Eukaryota</taxon>
        <taxon>Viridiplantae</taxon>
        <taxon>Streptophyta</taxon>
        <taxon>Embryophyta</taxon>
        <taxon>Tracheophyta</taxon>
        <taxon>Spermatophyta</taxon>
        <taxon>Magnoliopsida</taxon>
        <taxon>Liliopsida</taxon>
        <taxon>Poales</taxon>
        <taxon>Poaceae</taxon>
        <taxon>BOP clade</taxon>
        <taxon>Oryzoideae</taxon>
        <taxon>Oryzeae</taxon>
        <taxon>Oryzinae</taxon>
        <taxon>Oryza</taxon>
        <taxon>Oryza meyeriana</taxon>
    </lineage>
</organism>
<keyword evidence="9 17" id="KW-0106">Calcium</keyword>
<dbReference type="Pfam" id="PF00141">
    <property type="entry name" value="peroxidase"/>
    <property type="match status" value="1"/>
</dbReference>
<evidence type="ECO:0000256" key="20">
    <source>
        <dbReference type="RuleBase" id="RU362060"/>
    </source>
</evidence>
<feature type="disulfide bond" evidence="19">
    <location>
        <begin position="166"/>
        <end position="367"/>
    </location>
</feature>
<keyword evidence="20" id="KW-0732">Signal</keyword>
<evidence type="ECO:0000256" key="11">
    <source>
        <dbReference type="ARBA" id="ARBA00023004"/>
    </source>
</evidence>
<evidence type="ECO:0000259" key="21">
    <source>
        <dbReference type="PROSITE" id="PS50873"/>
    </source>
</evidence>
<feature type="disulfide bond" evidence="19">
    <location>
        <begin position="74"/>
        <end position="160"/>
    </location>
</feature>
<keyword evidence="10 20" id="KW-0560">Oxidoreductase</keyword>
<dbReference type="PRINTS" id="PR00458">
    <property type="entry name" value="PEROXIDASE"/>
</dbReference>
<dbReference type="InterPro" id="IPR000823">
    <property type="entry name" value="Peroxidase_pln"/>
</dbReference>
<comment type="similarity">
    <text evidence="20">Belongs to the peroxidase family. Classical plant (class III) peroxidase subfamily.</text>
</comment>
<keyword evidence="12 19" id="KW-1015">Disulfide bond</keyword>
<dbReference type="EC" id="1.11.1.7" evidence="4 20"/>
<dbReference type="GO" id="GO:0042744">
    <property type="term" value="P:hydrogen peroxide catabolic process"/>
    <property type="evidence" value="ECO:0007669"/>
    <property type="project" value="UniProtKB-KW"/>
</dbReference>
<evidence type="ECO:0000313" key="23">
    <source>
        <dbReference type="Proteomes" id="UP000479710"/>
    </source>
</evidence>
<dbReference type="EMBL" id="SPHZ02000008">
    <property type="protein sequence ID" value="KAF0902988.1"/>
    <property type="molecule type" value="Genomic_DNA"/>
</dbReference>
<dbReference type="Proteomes" id="UP000479710">
    <property type="component" value="Unassembled WGS sequence"/>
</dbReference>
<dbReference type="AlphaFoldDB" id="A0A6G1CR94"/>
<comment type="cofactor">
    <cofactor evidence="17 20">
        <name>Ca(2+)</name>
        <dbReference type="ChEBI" id="CHEBI:29108"/>
    </cofactor>
    <text evidence="17 20">Binds 2 calcium ions per subunit.</text>
</comment>
<feature type="binding site" evidence="17">
    <location>
        <position position="294"/>
    </location>
    <ligand>
        <name>Ca(2+)</name>
        <dbReference type="ChEBI" id="CHEBI:29108"/>
        <label>2</label>
    </ligand>
</feature>
<feature type="binding site" evidence="17">
    <location>
        <position position="239"/>
    </location>
    <ligand>
        <name>Ca(2+)</name>
        <dbReference type="ChEBI" id="CHEBI:29108"/>
        <label>2</label>
    </ligand>
</feature>
<reference evidence="22 23" key="1">
    <citation type="submission" date="2019-11" db="EMBL/GenBank/DDBJ databases">
        <title>Whole genome sequence of Oryza granulata.</title>
        <authorList>
            <person name="Li W."/>
        </authorList>
    </citation>
    <scope>NUCLEOTIDE SEQUENCE [LARGE SCALE GENOMIC DNA]</scope>
    <source>
        <strain evidence="23">cv. Menghai</strain>
        <tissue evidence="22">Leaf</tissue>
    </source>
</reference>
<name>A0A6G1CR94_9ORYZ</name>
<evidence type="ECO:0000256" key="2">
    <source>
        <dbReference type="ARBA" id="ARBA00002322"/>
    </source>
</evidence>
<feature type="binding site" evidence="16">
    <location>
        <position position="208"/>
    </location>
    <ligand>
        <name>substrate</name>
    </ligand>
</feature>
<protein>
    <recommendedName>
        <fullName evidence="4 20">Peroxidase</fullName>
        <ecNumber evidence="4 20">1.11.1.7</ecNumber>
    </recommendedName>
</protein>
<dbReference type="PRINTS" id="PR00461">
    <property type="entry name" value="PLPEROXIDASE"/>
</dbReference>
<dbReference type="PANTHER" id="PTHR31517:SF59">
    <property type="entry name" value="PEROXIDASE"/>
    <property type="match status" value="1"/>
</dbReference>
<keyword evidence="23" id="KW-1185">Reference proteome</keyword>
<dbReference type="GO" id="GO:0005576">
    <property type="term" value="C:extracellular region"/>
    <property type="evidence" value="ECO:0007669"/>
    <property type="project" value="UniProtKB-SubCell"/>
</dbReference>
<evidence type="ECO:0000256" key="5">
    <source>
        <dbReference type="ARBA" id="ARBA00022525"/>
    </source>
</evidence>
<evidence type="ECO:0000256" key="10">
    <source>
        <dbReference type="ARBA" id="ARBA00023002"/>
    </source>
</evidence>
<feature type="disulfide bond" evidence="19">
    <location>
        <begin position="107"/>
        <end position="112"/>
    </location>
</feature>
<evidence type="ECO:0000256" key="19">
    <source>
        <dbReference type="PIRSR" id="PIRSR600823-5"/>
    </source>
</evidence>
<proteinExistence type="inferred from homology"/>
<keyword evidence="5 20" id="KW-0964">Secreted</keyword>
<feature type="binding site" evidence="17">
    <location>
        <position position="109"/>
    </location>
    <ligand>
        <name>Ca(2+)</name>
        <dbReference type="ChEBI" id="CHEBI:29108"/>
        <label>1</label>
    </ligand>
</feature>
<feature type="binding site" evidence="17">
    <location>
        <position position="299"/>
    </location>
    <ligand>
        <name>Ca(2+)</name>
        <dbReference type="ChEBI" id="CHEBI:29108"/>
        <label>2</label>
    </ligand>
</feature>
<feature type="binding site" evidence="17">
    <location>
        <position position="115"/>
    </location>
    <ligand>
        <name>Ca(2+)</name>
        <dbReference type="ChEBI" id="CHEBI:29108"/>
        <label>1</label>
    </ligand>
</feature>
<comment type="caution">
    <text evidence="22">The sequence shown here is derived from an EMBL/GenBank/DDBJ whole genome shotgun (WGS) entry which is preliminary data.</text>
</comment>
<dbReference type="InterPro" id="IPR019793">
    <property type="entry name" value="Peroxidases_heam-ligand_BS"/>
</dbReference>
<keyword evidence="13" id="KW-0873">Pyrrolidone carboxylic acid</keyword>
<evidence type="ECO:0000256" key="7">
    <source>
        <dbReference type="ARBA" id="ARBA00022617"/>
    </source>
</evidence>
<feature type="disulfide bond" evidence="19">
    <location>
        <begin position="245"/>
        <end position="277"/>
    </location>
</feature>
<evidence type="ECO:0000256" key="1">
    <source>
        <dbReference type="ARBA" id="ARBA00000189"/>
    </source>
</evidence>
<dbReference type="GO" id="GO:0020037">
    <property type="term" value="F:heme binding"/>
    <property type="evidence" value="ECO:0007669"/>
    <property type="project" value="UniProtKB-UniRule"/>
</dbReference>
<evidence type="ECO:0000256" key="12">
    <source>
        <dbReference type="ARBA" id="ARBA00023157"/>
    </source>
</evidence>
<evidence type="ECO:0000256" key="15">
    <source>
        <dbReference type="PIRSR" id="PIRSR600823-1"/>
    </source>
</evidence>
<dbReference type="FunFam" id="1.10.520.10:FF:000008">
    <property type="entry name" value="Peroxidase"/>
    <property type="match status" value="1"/>
</dbReference>
<dbReference type="PROSITE" id="PS50873">
    <property type="entry name" value="PEROXIDASE_4"/>
    <property type="match status" value="1"/>
</dbReference>
<dbReference type="PANTHER" id="PTHR31517">
    <property type="match status" value="1"/>
</dbReference>
<dbReference type="GO" id="GO:0140825">
    <property type="term" value="F:lactoperoxidase activity"/>
    <property type="evidence" value="ECO:0007669"/>
    <property type="project" value="UniProtKB-EC"/>
</dbReference>
<evidence type="ECO:0000256" key="16">
    <source>
        <dbReference type="PIRSR" id="PIRSR600823-2"/>
    </source>
</evidence>
<feature type="binding site" evidence="17">
    <location>
        <position position="113"/>
    </location>
    <ligand>
        <name>Ca(2+)</name>
        <dbReference type="ChEBI" id="CHEBI:29108"/>
        <label>1</label>
    </ligand>
</feature>
<feature type="binding site" evidence="17">
    <location>
        <position position="132"/>
    </location>
    <ligand>
        <name>Ca(2+)</name>
        <dbReference type="ChEBI" id="CHEBI:29108"/>
        <label>1</label>
    </ligand>
</feature>
<feature type="binding site" evidence="17">
    <location>
        <position position="111"/>
    </location>
    <ligand>
        <name>Ca(2+)</name>
        <dbReference type="ChEBI" id="CHEBI:29108"/>
        <label>1</label>
    </ligand>
</feature>
<feature type="binding site" evidence="17">
    <location>
        <position position="291"/>
    </location>
    <ligand>
        <name>Ca(2+)</name>
        <dbReference type="ChEBI" id="CHEBI:29108"/>
        <label>2</label>
    </ligand>
</feature>
<evidence type="ECO:0000256" key="8">
    <source>
        <dbReference type="ARBA" id="ARBA00022723"/>
    </source>
</evidence>
<keyword evidence="8 17" id="KW-0479">Metal-binding</keyword>
<feature type="site" description="Transition state stabilizer" evidence="18">
    <location>
        <position position="101"/>
    </location>
</feature>
<dbReference type="GO" id="GO:0046872">
    <property type="term" value="F:metal ion binding"/>
    <property type="evidence" value="ECO:0007669"/>
    <property type="project" value="UniProtKB-UniRule"/>
</dbReference>
<feature type="active site" description="Proton acceptor" evidence="15">
    <location>
        <position position="105"/>
    </location>
</feature>
<keyword evidence="7 20" id="KW-0349">Heme</keyword>
<dbReference type="InterPro" id="IPR010255">
    <property type="entry name" value="Haem_peroxidase_sf"/>
</dbReference>
<feature type="binding site" evidence="17">
    <location>
        <position position="106"/>
    </location>
    <ligand>
        <name>Ca(2+)</name>
        <dbReference type="ChEBI" id="CHEBI:29108"/>
        <label>1</label>
    </ligand>
</feature>
<dbReference type="PROSITE" id="PS00435">
    <property type="entry name" value="PEROXIDASE_1"/>
    <property type="match status" value="1"/>
</dbReference>
<feature type="domain" description="Plant heme peroxidase family profile" evidence="21">
    <location>
        <begin position="64"/>
        <end position="371"/>
    </location>
</feature>
<accession>A0A6G1CR94</accession>
<dbReference type="GO" id="GO:0006979">
    <property type="term" value="P:response to oxidative stress"/>
    <property type="evidence" value="ECO:0007669"/>
    <property type="project" value="UniProtKB-UniRule"/>
</dbReference>
<dbReference type="OrthoDB" id="2113341at2759"/>
<feature type="signal peptide" evidence="20">
    <location>
        <begin position="1"/>
        <end position="31"/>
    </location>
</feature>
<evidence type="ECO:0000256" key="13">
    <source>
        <dbReference type="ARBA" id="ARBA00023283"/>
    </source>
</evidence>
<dbReference type="Gene3D" id="1.10.520.10">
    <property type="match status" value="1"/>
</dbReference>
<evidence type="ECO:0000256" key="3">
    <source>
        <dbReference type="ARBA" id="ARBA00006873"/>
    </source>
</evidence>
<comment type="subcellular location">
    <subcellularLocation>
        <location evidence="20">Secreted</location>
    </subcellularLocation>
</comment>
<feature type="binding site" description="axial binding residue" evidence="17">
    <location>
        <position position="238"/>
    </location>
    <ligand>
        <name>heme b</name>
        <dbReference type="ChEBI" id="CHEBI:60344"/>
    </ligand>
    <ligandPart>
        <name>Fe</name>
        <dbReference type="ChEBI" id="CHEBI:18248"/>
    </ligandPart>
</feature>
<evidence type="ECO:0000256" key="9">
    <source>
        <dbReference type="ARBA" id="ARBA00022837"/>
    </source>
</evidence>
<evidence type="ECO:0000256" key="14">
    <source>
        <dbReference type="ARBA" id="ARBA00023324"/>
    </source>
</evidence>
<keyword evidence="11 17" id="KW-0408">Iron</keyword>
<evidence type="ECO:0000256" key="17">
    <source>
        <dbReference type="PIRSR" id="PIRSR600823-3"/>
    </source>
</evidence>
<gene>
    <name evidence="22" type="ORF">E2562_022618</name>
</gene>
<comment type="function">
    <text evidence="2">Removal of H(2)O(2), oxidation of toxic reductants, biosynthesis and degradation of lignin, suberization, auxin catabolism, response to environmental stresses such as wounding, pathogen attack and oxidative stress. These functions might be dependent on each isozyme/isoform in each plant tissue.</text>
</comment>
<dbReference type="SUPFAM" id="SSF48113">
    <property type="entry name" value="Heme-dependent peroxidases"/>
    <property type="match status" value="1"/>
</dbReference>
<keyword evidence="6 20" id="KW-0575">Peroxidase</keyword>
<feature type="chain" id="PRO_5026373652" description="Peroxidase" evidence="20">
    <location>
        <begin position="32"/>
        <end position="372"/>
    </location>
</feature>
<dbReference type="CDD" id="cd00693">
    <property type="entry name" value="secretory_peroxidase"/>
    <property type="match status" value="1"/>
</dbReference>
<comment type="catalytic activity">
    <reaction evidence="1 20">
        <text>2 a phenolic donor + H2O2 = 2 a phenolic radical donor + 2 H2O</text>
        <dbReference type="Rhea" id="RHEA:56136"/>
        <dbReference type="ChEBI" id="CHEBI:15377"/>
        <dbReference type="ChEBI" id="CHEBI:16240"/>
        <dbReference type="ChEBI" id="CHEBI:139520"/>
        <dbReference type="ChEBI" id="CHEBI:139521"/>
        <dbReference type="EC" id="1.11.1.7"/>
    </reaction>
</comment>
<sequence length="372" mass="39775">MDSSRGGVRDGRLLLQLCFLLAAAVAPTCRSREAQPLPAEQVPAAAGGRGGAAAGGRRAAVRHELSLDFYAKTCPAVDQIVGNVTAPLFRDNPAAGPAVLRLFYHDCFVEGCDASILIAPTASNAGGAPRVERDMEENRNLPQEAFDTVEMAKAAVEKSCPGVVTCADVLALAARDFVHLAGGPYYTVKKGRKDSKVSLAGKVRGSLPRANSTVDELLRVFASKGLGVGDLVALSGAHTVGFAHCAHFVGRLYDFRGTRQPDPVMDARLVKALRMSCPYTGGSARVVVPFDVSTPFQFDHAYYANLQARLGLLASDQALFLDARTRPLVQELAADKDRFFQAFAASMDRMGSVRVKKGRKAEVRRVCSQHLS</sequence>
<evidence type="ECO:0000256" key="18">
    <source>
        <dbReference type="PIRSR" id="PIRSR600823-4"/>
    </source>
</evidence>
<evidence type="ECO:0000256" key="4">
    <source>
        <dbReference type="ARBA" id="ARBA00012313"/>
    </source>
</evidence>
<evidence type="ECO:0000256" key="6">
    <source>
        <dbReference type="ARBA" id="ARBA00022559"/>
    </source>
</evidence>
<keyword evidence="14 20" id="KW-0376">Hydrogen peroxide</keyword>
<comment type="cofactor">
    <cofactor evidence="17 20">
        <name>heme b</name>
        <dbReference type="ChEBI" id="CHEBI:60344"/>
    </cofactor>
    <text evidence="17 20">Binds 1 heme b (iron(II)-protoporphyrin IX) group per subunit.</text>
</comment>